<keyword evidence="3" id="KW-1185">Reference proteome</keyword>
<sequence length="170" mass="18928">MGCSTSSQTSTVEPARPGSKREESNGASTTGAANENGNVAEDSVTLPDQTPVVAEEGKPDETVPAAEAAPEETPPAAEETHLPQRSLSPQRPALLQRRRQRQQQQPKLLRKLQQRVKQQLRPPQPPQQKNQLPNQKKQKPQNLQQQSPAQRRHQLPASEARQMNDFLMRD</sequence>
<evidence type="ECO:0000313" key="2">
    <source>
        <dbReference type="EMBL" id="KAK7899035.1"/>
    </source>
</evidence>
<accession>A0AAW0NQU4</accession>
<dbReference type="Proteomes" id="UP001460270">
    <property type="component" value="Unassembled WGS sequence"/>
</dbReference>
<reference evidence="3" key="1">
    <citation type="submission" date="2024-04" db="EMBL/GenBank/DDBJ databases">
        <title>Salinicola lusitanus LLJ914,a marine bacterium isolated from the Okinawa Trough.</title>
        <authorList>
            <person name="Li J."/>
        </authorList>
    </citation>
    <scope>NUCLEOTIDE SEQUENCE [LARGE SCALE GENOMIC DNA]</scope>
</reference>
<feature type="compositionally biased region" description="Polar residues" evidence="1">
    <location>
        <begin position="1"/>
        <end position="12"/>
    </location>
</feature>
<dbReference type="AlphaFoldDB" id="A0AAW0NQU4"/>
<feature type="region of interest" description="Disordered" evidence="1">
    <location>
        <begin position="1"/>
        <end position="170"/>
    </location>
</feature>
<name>A0AAW0NQU4_9GOBI</name>
<dbReference type="EMBL" id="JBBPFD010000014">
    <property type="protein sequence ID" value="KAK7899035.1"/>
    <property type="molecule type" value="Genomic_DNA"/>
</dbReference>
<proteinExistence type="predicted"/>
<feature type="compositionally biased region" description="Polar residues" evidence="1">
    <location>
        <begin position="25"/>
        <end position="37"/>
    </location>
</feature>
<comment type="caution">
    <text evidence="2">The sequence shown here is derived from an EMBL/GenBank/DDBJ whole genome shotgun (WGS) entry which is preliminary data.</text>
</comment>
<evidence type="ECO:0000313" key="3">
    <source>
        <dbReference type="Proteomes" id="UP001460270"/>
    </source>
</evidence>
<evidence type="ECO:0000256" key="1">
    <source>
        <dbReference type="SAM" id="MobiDB-lite"/>
    </source>
</evidence>
<gene>
    <name evidence="2" type="ORF">WMY93_019888</name>
</gene>
<protein>
    <submittedName>
        <fullName evidence="2">Uncharacterized protein</fullName>
    </submittedName>
</protein>
<organism evidence="2 3">
    <name type="scientific">Mugilogobius chulae</name>
    <name type="common">yellowstripe goby</name>
    <dbReference type="NCBI Taxonomy" id="88201"/>
    <lineage>
        <taxon>Eukaryota</taxon>
        <taxon>Metazoa</taxon>
        <taxon>Chordata</taxon>
        <taxon>Craniata</taxon>
        <taxon>Vertebrata</taxon>
        <taxon>Euteleostomi</taxon>
        <taxon>Actinopterygii</taxon>
        <taxon>Neopterygii</taxon>
        <taxon>Teleostei</taxon>
        <taxon>Neoteleostei</taxon>
        <taxon>Acanthomorphata</taxon>
        <taxon>Gobiaria</taxon>
        <taxon>Gobiiformes</taxon>
        <taxon>Gobioidei</taxon>
        <taxon>Gobiidae</taxon>
        <taxon>Gobionellinae</taxon>
        <taxon>Mugilogobius</taxon>
    </lineage>
</organism>
<feature type="compositionally biased region" description="Low complexity" evidence="1">
    <location>
        <begin position="115"/>
        <end position="149"/>
    </location>
</feature>